<evidence type="ECO:0000256" key="1">
    <source>
        <dbReference type="ARBA" id="ARBA00001974"/>
    </source>
</evidence>
<dbReference type="Proteomes" id="UP000501240">
    <property type="component" value="Chromosome"/>
</dbReference>
<dbReference type="PANTHER" id="PTHR43884">
    <property type="entry name" value="ACYL-COA DEHYDROGENASE"/>
    <property type="match status" value="1"/>
</dbReference>
<protein>
    <submittedName>
        <fullName evidence="8">Acyl-CoA dehydrogenase domain-containing protein</fullName>
    </submittedName>
</protein>
<dbReference type="Pfam" id="PF02771">
    <property type="entry name" value="Acyl-CoA_dh_N"/>
    <property type="match status" value="1"/>
</dbReference>
<organism evidence="8 9">
    <name type="scientific">Actinomadura verrucosospora</name>
    <dbReference type="NCBI Taxonomy" id="46165"/>
    <lineage>
        <taxon>Bacteria</taxon>
        <taxon>Bacillati</taxon>
        <taxon>Actinomycetota</taxon>
        <taxon>Actinomycetes</taxon>
        <taxon>Streptosporangiales</taxon>
        <taxon>Thermomonosporaceae</taxon>
        <taxon>Actinomadura</taxon>
    </lineage>
</organism>
<dbReference type="AlphaFoldDB" id="A0A7D4A2L7"/>
<evidence type="ECO:0000256" key="3">
    <source>
        <dbReference type="ARBA" id="ARBA00022630"/>
    </source>
</evidence>
<reference evidence="8 9" key="1">
    <citation type="submission" date="2020-05" db="EMBL/GenBank/DDBJ databases">
        <title>Actinomadura verrucosospora NRRL-B18236 (PFL_A860) Genome sequencing and assembly.</title>
        <authorList>
            <person name="Samborskyy M."/>
        </authorList>
    </citation>
    <scope>NUCLEOTIDE SEQUENCE [LARGE SCALE GENOMIC DNA]</scope>
    <source>
        <strain evidence="8 9">NRRL:B18236</strain>
    </source>
</reference>
<dbReference type="SUPFAM" id="SSF47203">
    <property type="entry name" value="Acyl-CoA dehydrogenase C-terminal domain-like"/>
    <property type="match status" value="1"/>
</dbReference>
<keyword evidence="4" id="KW-0274">FAD</keyword>
<comment type="cofactor">
    <cofactor evidence="1">
        <name>FAD</name>
        <dbReference type="ChEBI" id="CHEBI:57692"/>
    </cofactor>
</comment>
<evidence type="ECO:0000256" key="2">
    <source>
        <dbReference type="ARBA" id="ARBA00009347"/>
    </source>
</evidence>
<dbReference type="SUPFAM" id="SSF56645">
    <property type="entry name" value="Acyl-CoA dehydrogenase NM domain-like"/>
    <property type="match status" value="1"/>
</dbReference>
<evidence type="ECO:0000256" key="5">
    <source>
        <dbReference type="ARBA" id="ARBA00023002"/>
    </source>
</evidence>
<evidence type="ECO:0000313" key="9">
    <source>
        <dbReference type="Proteomes" id="UP000501240"/>
    </source>
</evidence>
<dbReference type="InterPro" id="IPR009100">
    <property type="entry name" value="AcylCoA_DH/oxidase_NM_dom_sf"/>
</dbReference>
<dbReference type="Gene3D" id="1.10.540.10">
    <property type="entry name" value="Acyl-CoA dehydrogenase/oxidase, N-terminal domain"/>
    <property type="match status" value="1"/>
</dbReference>
<comment type="similarity">
    <text evidence="2">Belongs to the acyl-CoA dehydrogenase family.</text>
</comment>
<evidence type="ECO:0000259" key="7">
    <source>
        <dbReference type="Pfam" id="PF02771"/>
    </source>
</evidence>
<dbReference type="InterPro" id="IPR009075">
    <property type="entry name" value="AcylCo_DH/oxidase_C"/>
</dbReference>
<dbReference type="RefSeq" id="WP_173100358.1">
    <property type="nucleotide sequence ID" value="NZ_CP053892.1"/>
</dbReference>
<gene>
    <name evidence="8" type="ORF">ACTIVE_8659</name>
</gene>
<keyword evidence="9" id="KW-1185">Reference proteome</keyword>
<feature type="domain" description="Acyl-CoA dehydrogenase/oxidase C-terminal" evidence="6">
    <location>
        <begin position="217"/>
        <end position="328"/>
    </location>
</feature>
<accession>A0A7D4A2L7</accession>
<dbReference type="Pfam" id="PF00441">
    <property type="entry name" value="Acyl-CoA_dh_1"/>
    <property type="match status" value="1"/>
</dbReference>
<dbReference type="InterPro" id="IPR036250">
    <property type="entry name" value="AcylCo_DH-like_C"/>
</dbReference>
<keyword evidence="3" id="KW-0285">Flavoprotein</keyword>
<dbReference type="GO" id="GO:0050660">
    <property type="term" value="F:flavin adenine dinucleotide binding"/>
    <property type="evidence" value="ECO:0007669"/>
    <property type="project" value="InterPro"/>
</dbReference>
<name>A0A7D4A2L7_ACTVE</name>
<keyword evidence="5" id="KW-0560">Oxidoreductase</keyword>
<dbReference type="GO" id="GO:0003995">
    <property type="term" value="F:acyl-CoA dehydrogenase activity"/>
    <property type="evidence" value="ECO:0007669"/>
    <property type="project" value="TreeGrafter"/>
</dbReference>
<evidence type="ECO:0000313" key="8">
    <source>
        <dbReference type="EMBL" id="QKG27006.1"/>
    </source>
</evidence>
<dbReference type="Gene3D" id="1.20.140.10">
    <property type="entry name" value="Butyryl-CoA Dehydrogenase, subunit A, domain 3"/>
    <property type="match status" value="1"/>
</dbReference>
<proteinExistence type="inferred from homology"/>
<evidence type="ECO:0000256" key="4">
    <source>
        <dbReference type="ARBA" id="ARBA00022827"/>
    </source>
</evidence>
<evidence type="ECO:0000259" key="6">
    <source>
        <dbReference type="Pfam" id="PF00441"/>
    </source>
</evidence>
<dbReference type="EMBL" id="CP053892">
    <property type="protein sequence ID" value="QKG27006.1"/>
    <property type="molecule type" value="Genomic_DNA"/>
</dbReference>
<sequence length="342" mass="35439">MTDTAPTSTAFDTAEQDEVRAELRGLVRAFCADHLPMPQVRRVVEADAADAGYDPALWRRFAGLGLAGLAVPEEYGGAGQSLAEAAVVAEELGRALAPLPWLSTFLAASALLAADEEARAEFLPGIVSGERTATLAQGGGVRAEGGRLSGTTGPAPDAASADLLLVVADGALYVAETADRRQLTSIDGTRRIGALTFDGTPARRLGGAPDLAPAMTVLAAEMAGGARAALDMAVAYAKVREQFGRPIGANQAVKHLCAELLVDVEAAAALAAWAAREPSPRAAAMALAYCGDAFAHVATECIQVHGGIGFTWEHDAHLYYKRAHASRFLLAAPDDLYAALIP</sequence>
<dbReference type="InterPro" id="IPR037069">
    <property type="entry name" value="AcylCoA_DH/ox_N_sf"/>
</dbReference>
<feature type="domain" description="Acyl-CoA dehydrogenase/oxidase N-terminal" evidence="7">
    <location>
        <begin position="21"/>
        <end position="130"/>
    </location>
</feature>
<dbReference type="InterPro" id="IPR013786">
    <property type="entry name" value="AcylCoA_DH/ox_N"/>
</dbReference>
<dbReference type="PANTHER" id="PTHR43884:SF20">
    <property type="entry name" value="ACYL-COA DEHYDROGENASE FADE28"/>
    <property type="match status" value="1"/>
</dbReference>